<dbReference type="RefSeq" id="WP_320378344.1">
    <property type="nucleotide sequence ID" value="NZ_JAWDIQ010000001.1"/>
</dbReference>
<accession>A0ABU5CME1</accession>
<keyword evidence="3" id="KW-1185">Reference proteome</keyword>
<dbReference type="Proteomes" id="UP001275315">
    <property type="component" value="Unassembled WGS sequence"/>
</dbReference>
<feature type="transmembrane region" description="Helical" evidence="1">
    <location>
        <begin position="6"/>
        <end position="25"/>
    </location>
</feature>
<reference evidence="2 3" key="1">
    <citation type="submission" date="2023-10" db="EMBL/GenBank/DDBJ databases">
        <title>Virgibacillus soli CC-YMP-6 genome.</title>
        <authorList>
            <person name="Miliotis G."/>
            <person name="Sengupta P."/>
            <person name="Hameed A."/>
            <person name="Chuvochina M."/>
            <person name="Mcdonagh F."/>
            <person name="Simpson A.C."/>
            <person name="Singh N.K."/>
            <person name="Rekha P.D."/>
            <person name="Raman K."/>
            <person name="Hugenholtz P."/>
            <person name="Venkateswaran K."/>
        </authorList>
    </citation>
    <scope>NUCLEOTIDE SEQUENCE [LARGE SCALE GENOMIC DNA]</scope>
    <source>
        <strain evidence="2 3">CC-YMP-6</strain>
    </source>
</reference>
<comment type="caution">
    <text evidence="2">The sequence shown here is derived from an EMBL/GenBank/DDBJ whole genome shotgun (WGS) entry which is preliminary data.</text>
</comment>
<feature type="transmembrane region" description="Helical" evidence="1">
    <location>
        <begin position="84"/>
        <end position="105"/>
    </location>
</feature>
<protein>
    <submittedName>
        <fullName evidence="2">ABC-2 transporter permease</fullName>
    </submittedName>
</protein>
<feature type="transmembrane region" description="Helical" evidence="1">
    <location>
        <begin position="112"/>
        <end position="134"/>
    </location>
</feature>
<evidence type="ECO:0000313" key="3">
    <source>
        <dbReference type="Proteomes" id="UP001275315"/>
    </source>
</evidence>
<feature type="transmembrane region" description="Helical" evidence="1">
    <location>
        <begin position="46"/>
        <end position="72"/>
    </location>
</feature>
<organism evidence="2 3">
    <name type="scientific">Paracerasibacillus soli</name>
    <dbReference type="NCBI Taxonomy" id="480284"/>
    <lineage>
        <taxon>Bacteria</taxon>
        <taxon>Bacillati</taxon>
        <taxon>Bacillota</taxon>
        <taxon>Bacilli</taxon>
        <taxon>Bacillales</taxon>
        <taxon>Bacillaceae</taxon>
        <taxon>Paracerasibacillus</taxon>
    </lineage>
</organism>
<keyword evidence="1" id="KW-0812">Transmembrane</keyword>
<feature type="transmembrane region" description="Helical" evidence="1">
    <location>
        <begin position="161"/>
        <end position="183"/>
    </location>
</feature>
<name>A0ABU5CME1_9BACI</name>
<gene>
    <name evidence="2" type="ORF">RWD45_01465</name>
</gene>
<keyword evidence="1" id="KW-1133">Transmembrane helix</keyword>
<proteinExistence type="predicted"/>
<sequence>MMSLNQLGSLGILIIVLIAMSSITNERKSGVAEIILVKPVSYANYITAKWFVIIILVWLSLVLSLGMSGYYINLLFGNLGIGEIIKVISFYGLWLTLIATIAIFYNTLFKTAGLVAFMSIFTVIGLSIITSVFGKHLTWSPANLTSHIHEMLVMHEVTTDLVVTSLITIILIAGLLFSSIYIFKTKEIGD</sequence>
<evidence type="ECO:0000313" key="2">
    <source>
        <dbReference type="EMBL" id="MDY0407537.1"/>
    </source>
</evidence>
<keyword evidence="1" id="KW-0472">Membrane</keyword>
<dbReference type="EMBL" id="JAWDIQ010000001">
    <property type="protein sequence ID" value="MDY0407537.1"/>
    <property type="molecule type" value="Genomic_DNA"/>
</dbReference>
<evidence type="ECO:0000256" key="1">
    <source>
        <dbReference type="SAM" id="Phobius"/>
    </source>
</evidence>